<evidence type="ECO:0000313" key="3">
    <source>
        <dbReference type="Ensembl" id="ENSNBRP00000000201.1"/>
    </source>
</evidence>
<dbReference type="AlphaFoldDB" id="A0A3Q4FX91"/>
<dbReference type="InterPro" id="IPR009003">
    <property type="entry name" value="Peptidase_S1_PA"/>
</dbReference>
<dbReference type="GO" id="GO:0006508">
    <property type="term" value="P:proteolysis"/>
    <property type="evidence" value="ECO:0007669"/>
    <property type="project" value="InterPro"/>
</dbReference>
<dbReference type="Gene3D" id="2.40.10.10">
    <property type="entry name" value="Trypsin-like serine proteases"/>
    <property type="match status" value="1"/>
</dbReference>
<keyword evidence="1" id="KW-1015">Disulfide bond</keyword>
<dbReference type="GeneTree" id="ENSGT00940000177226"/>
<organism evidence="3 4">
    <name type="scientific">Neolamprologus brichardi</name>
    <name type="common">Fairy cichlid</name>
    <name type="synonym">Lamprologus brichardi</name>
    <dbReference type="NCBI Taxonomy" id="32507"/>
    <lineage>
        <taxon>Eukaryota</taxon>
        <taxon>Metazoa</taxon>
        <taxon>Chordata</taxon>
        <taxon>Craniata</taxon>
        <taxon>Vertebrata</taxon>
        <taxon>Euteleostomi</taxon>
        <taxon>Actinopterygii</taxon>
        <taxon>Neopterygii</taxon>
        <taxon>Teleostei</taxon>
        <taxon>Neoteleostei</taxon>
        <taxon>Acanthomorphata</taxon>
        <taxon>Ovalentaria</taxon>
        <taxon>Cichlomorphae</taxon>
        <taxon>Cichliformes</taxon>
        <taxon>Cichlidae</taxon>
        <taxon>African cichlids</taxon>
        <taxon>Pseudocrenilabrinae</taxon>
        <taxon>Lamprologini</taxon>
        <taxon>Neolamprologus</taxon>
    </lineage>
</organism>
<dbReference type="OMA" id="LICHGSE"/>
<name>A0A3Q4FX91_NEOBR</name>
<dbReference type="InterPro" id="IPR018114">
    <property type="entry name" value="TRYPSIN_HIS"/>
</dbReference>
<evidence type="ECO:0000313" key="4">
    <source>
        <dbReference type="Proteomes" id="UP000261580"/>
    </source>
</evidence>
<dbReference type="PANTHER" id="PTHR24271:SF52">
    <property type="entry name" value="GRANZYME K"/>
    <property type="match status" value="1"/>
</dbReference>
<reference evidence="3" key="2">
    <citation type="submission" date="2025-09" db="UniProtKB">
        <authorList>
            <consortium name="Ensembl"/>
        </authorList>
    </citation>
    <scope>IDENTIFICATION</scope>
</reference>
<proteinExistence type="predicted"/>
<dbReference type="Pfam" id="PF00089">
    <property type="entry name" value="Trypsin"/>
    <property type="match status" value="1"/>
</dbReference>
<dbReference type="SUPFAM" id="SSF50494">
    <property type="entry name" value="Trypsin-like serine proteases"/>
    <property type="match status" value="1"/>
</dbReference>
<protein>
    <recommendedName>
        <fullName evidence="2">Peptidase S1 domain-containing protein</fullName>
    </recommendedName>
</protein>
<keyword evidence="4" id="KW-1185">Reference proteome</keyword>
<dbReference type="InterPro" id="IPR001254">
    <property type="entry name" value="Trypsin_dom"/>
</dbReference>
<sequence>MQTHITEVFQSYKAVCSDAVCFFLLLICHGSEIIGGKEVKPHSLPFMALLERDGPMCGGILIDPTWVLTAAHCPK</sequence>
<dbReference type="PANTHER" id="PTHR24271">
    <property type="entry name" value="KALLIKREIN-RELATED"/>
    <property type="match status" value="1"/>
</dbReference>
<dbReference type="Proteomes" id="UP000261580">
    <property type="component" value="Unassembled WGS sequence"/>
</dbReference>
<dbReference type="PROSITE" id="PS00134">
    <property type="entry name" value="TRYPSIN_HIS"/>
    <property type="match status" value="1"/>
</dbReference>
<dbReference type="GO" id="GO:0004252">
    <property type="term" value="F:serine-type endopeptidase activity"/>
    <property type="evidence" value="ECO:0007669"/>
    <property type="project" value="InterPro"/>
</dbReference>
<dbReference type="Ensembl" id="ENSNBRT00000000236.1">
    <property type="protein sequence ID" value="ENSNBRP00000000201.1"/>
    <property type="gene ID" value="ENSNBRG00000000186.1"/>
</dbReference>
<accession>A0A3Q4FX91</accession>
<dbReference type="STRING" id="32507.ENSNBRP00000000201"/>
<evidence type="ECO:0000256" key="1">
    <source>
        <dbReference type="ARBA" id="ARBA00023157"/>
    </source>
</evidence>
<feature type="domain" description="Peptidase S1" evidence="2">
    <location>
        <begin position="33"/>
        <end position="74"/>
    </location>
</feature>
<evidence type="ECO:0000259" key="2">
    <source>
        <dbReference type="Pfam" id="PF00089"/>
    </source>
</evidence>
<dbReference type="InterPro" id="IPR043504">
    <property type="entry name" value="Peptidase_S1_PA_chymotrypsin"/>
</dbReference>
<reference evidence="3" key="1">
    <citation type="submission" date="2025-08" db="UniProtKB">
        <authorList>
            <consortium name="Ensembl"/>
        </authorList>
    </citation>
    <scope>IDENTIFICATION</scope>
</reference>